<accession>A0A7K1GJK0</accession>
<keyword evidence="3" id="KW-0732">Signal</keyword>
<dbReference type="PROSITE" id="PS51257">
    <property type="entry name" value="PROKAR_LIPOPROTEIN"/>
    <property type="match status" value="1"/>
</dbReference>
<dbReference type="EMBL" id="WMJY01000005">
    <property type="protein sequence ID" value="MTH28968.1"/>
    <property type="molecule type" value="Genomic_DNA"/>
</dbReference>
<keyword evidence="2" id="KW-0472">Membrane</keyword>
<proteinExistence type="predicted"/>
<sequence length="278" mass="31716">MKKTLKLLTLILFAALASCAQSEKNTETHAIALEEFTPEETSANTLAEAKQGSDNKEEDDTTVERMIVKEGNIRFETSNAKQTREEILNSIKQFNGYLSHETSFNYGYKTEYTIEIRVPAKNFETLLEGVSQTATKLDRKNISSLDVTEEFIDTQARIKTKKAIEERYKELLKKANTVGDILKIEKELGTLRADIESFEGRLKYIKNRISLSTLTVTFYEKGESTTGFGHEVSSALSDGWDNLLSFIIGIFYIWPFIILSIILVFLIRKLRKRKKQNS</sequence>
<evidence type="ECO:0000256" key="2">
    <source>
        <dbReference type="SAM" id="Phobius"/>
    </source>
</evidence>
<feature type="chain" id="PRO_5029744337" evidence="3">
    <location>
        <begin position="21"/>
        <end position="278"/>
    </location>
</feature>
<dbReference type="RefSeq" id="WP_155034952.1">
    <property type="nucleotide sequence ID" value="NZ_JAYMMG010000003.1"/>
</dbReference>
<organism evidence="5 6">
    <name type="scientific">Myroides pelagicus</name>
    <dbReference type="NCBI Taxonomy" id="270914"/>
    <lineage>
        <taxon>Bacteria</taxon>
        <taxon>Pseudomonadati</taxon>
        <taxon>Bacteroidota</taxon>
        <taxon>Flavobacteriia</taxon>
        <taxon>Flavobacteriales</taxon>
        <taxon>Flavobacteriaceae</taxon>
        <taxon>Myroides</taxon>
    </lineage>
</organism>
<keyword evidence="2" id="KW-0812">Transmembrane</keyword>
<keyword evidence="6" id="KW-1185">Reference proteome</keyword>
<dbReference type="Pfam" id="PF14257">
    <property type="entry name" value="DUF4349"/>
    <property type="match status" value="1"/>
</dbReference>
<evidence type="ECO:0000313" key="6">
    <source>
        <dbReference type="Proteomes" id="UP000488936"/>
    </source>
</evidence>
<dbReference type="OrthoDB" id="5381491at2"/>
<protein>
    <submittedName>
        <fullName evidence="5">DUF4349 domain-containing protein</fullName>
    </submittedName>
</protein>
<feature type="signal peptide" evidence="3">
    <location>
        <begin position="1"/>
        <end position="20"/>
    </location>
</feature>
<evidence type="ECO:0000313" key="5">
    <source>
        <dbReference type="EMBL" id="MTH28968.1"/>
    </source>
</evidence>
<reference evidence="5 6" key="1">
    <citation type="journal article" date="2006" name="Int. J. Syst. Evol. Microbiol.">
        <title>Myroides pelagicus sp. nov., isolated from seawater in Thailand.</title>
        <authorList>
            <person name="Yoon J."/>
            <person name="Maneerat S."/>
            <person name="Kawai F."/>
            <person name="Yokota A."/>
        </authorList>
    </citation>
    <scope>NUCLEOTIDE SEQUENCE [LARGE SCALE GENOMIC DNA]</scope>
    <source>
        <strain evidence="5 6">SM1T</strain>
    </source>
</reference>
<dbReference type="AlphaFoldDB" id="A0A7K1GJK0"/>
<dbReference type="InterPro" id="IPR025645">
    <property type="entry name" value="DUF4349"/>
</dbReference>
<feature type="transmembrane region" description="Helical" evidence="2">
    <location>
        <begin position="243"/>
        <end position="267"/>
    </location>
</feature>
<evidence type="ECO:0000259" key="4">
    <source>
        <dbReference type="Pfam" id="PF14257"/>
    </source>
</evidence>
<comment type="caution">
    <text evidence="5">The sequence shown here is derived from an EMBL/GenBank/DDBJ whole genome shotgun (WGS) entry which is preliminary data.</text>
</comment>
<evidence type="ECO:0000256" key="3">
    <source>
        <dbReference type="SAM" id="SignalP"/>
    </source>
</evidence>
<gene>
    <name evidence="5" type="ORF">GJV77_03425</name>
</gene>
<dbReference type="Proteomes" id="UP000488936">
    <property type="component" value="Unassembled WGS sequence"/>
</dbReference>
<keyword evidence="2" id="KW-1133">Transmembrane helix</keyword>
<evidence type="ECO:0000256" key="1">
    <source>
        <dbReference type="SAM" id="MobiDB-lite"/>
    </source>
</evidence>
<feature type="domain" description="DUF4349" evidence="4">
    <location>
        <begin position="65"/>
        <end position="268"/>
    </location>
</feature>
<name>A0A7K1GJK0_9FLAO</name>
<feature type="region of interest" description="Disordered" evidence="1">
    <location>
        <begin position="39"/>
        <end position="62"/>
    </location>
</feature>